<dbReference type="Proteomes" id="UP000000739">
    <property type="component" value="Chromosome"/>
</dbReference>
<evidence type="ECO:0000259" key="3">
    <source>
        <dbReference type="Pfam" id="PF00501"/>
    </source>
</evidence>
<gene>
    <name evidence="5" type="ordered locus">Dalk_3843</name>
</gene>
<sequence>MDLGGLVARNARMVGAKEAVVYNDRRYTWAQVNQRVNAVANELIKQGVKKGDKVALWELNTDNFVFAFYGAVKAGAVAVPVNYRLAPREAEWILDNSDSTFILFNDFFEPAVVEMKPRLPKIKGIYSMGEERYDSCPALEDLMANGDVSEPGVAVDEYDDSMILYTSGTTGKPKGAVLTHHNQMVLTCSMASMVGINPDDIIMNAAPLFHAAQLNLFLNPGTYMGATHIINRDFEPTRILQLIEKEKVTQFFGAPIMFMMMMGVPDFEKYDLSTMRFYGYGAAPMTAEAVKQMIKKFQCENFFCMCGQTEAGPGGVALKPSEQVRKAGAGGKYIVNMECRLADENDNDVTEPGVVGELCIKGETCMREYYKNPEATAATIIDGWVHSGDLAVMDDEGYITLVDRAKDMIITGGENVYSKEVEDAIAEHPSIADNVIIGVPNEQWGETVMAIVVLAPGASLTIEELREFLETRLADYKRPRLLEIVDMLPRNVSGKVLKFQLRDTYKDATA</sequence>
<feature type="domain" description="AMP-binding enzyme C-terminal" evidence="4">
    <location>
        <begin position="420"/>
        <end position="495"/>
    </location>
</feature>
<comment type="similarity">
    <text evidence="1">Belongs to the ATP-dependent AMP-binding enzyme family.</text>
</comment>
<dbReference type="InterPro" id="IPR000873">
    <property type="entry name" value="AMP-dep_synth/lig_dom"/>
</dbReference>
<reference evidence="5 6" key="1">
    <citation type="journal article" date="2012" name="Environ. Microbiol.">
        <title>The genome sequence of Desulfatibacillum alkenivorans AK-01: a blueprint for anaerobic alkane oxidation.</title>
        <authorList>
            <person name="Callaghan A.V."/>
            <person name="Morris B.E."/>
            <person name="Pereira I.A."/>
            <person name="McInerney M.J."/>
            <person name="Austin R.N."/>
            <person name="Groves J.T."/>
            <person name="Kukor J.J."/>
            <person name="Suflita J.M."/>
            <person name="Young L.Y."/>
            <person name="Zylstra G.J."/>
            <person name="Wawrik B."/>
        </authorList>
    </citation>
    <scope>NUCLEOTIDE SEQUENCE [LARGE SCALE GENOMIC DNA]</scope>
    <source>
        <strain evidence="5 6">AK-01</strain>
    </source>
</reference>
<dbReference type="InterPro" id="IPR020845">
    <property type="entry name" value="AMP-binding_CS"/>
</dbReference>
<dbReference type="HOGENOM" id="CLU_000022_59_7_7"/>
<dbReference type="FunFam" id="3.30.300.30:FF:000008">
    <property type="entry name" value="2,3-dihydroxybenzoate-AMP ligase"/>
    <property type="match status" value="1"/>
</dbReference>
<protein>
    <submittedName>
        <fullName evidence="5">Long-chain-fatty-acid CoA ligase (AMP-forming)</fullName>
    </submittedName>
</protein>
<dbReference type="InterPro" id="IPR042099">
    <property type="entry name" value="ANL_N_sf"/>
</dbReference>
<evidence type="ECO:0000259" key="4">
    <source>
        <dbReference type="Pfam" id="PF13193"/>
    </source>
</evidence>
<accession>B8FCB1</accession>
<dbReference type="PANTHER" id="PTHR43767">
    <property type="entry name" value="LONG-CHAIN-FATTY-ACID--COA LIGASE"/>
    <property type="match status" value="1"/>
</dbReference>
<dbReference type="CDD" id="cd17631">
    <property type="entry name" value="FACL_FadD13-like"/>
    <property type="match status" value="1"/>
</dbReference>
<evidence type="ECO:0000256" key="2">
    <source>
        <dbReference type="ARBA" id="ARBA00022598"/>
    </source>
</evidence>
<dbReference type="Pfam" id="PF13193">
    <property type="entry name" value="AMP-binding_C"/>
    <property type="match status" value="1"/>
</dbReference>
<dbReference type="Gene3D" id="3.40.50.12780">
    <property type="entry name" value="N-terminal domain of ligase-like"/>
    <property type="match status" value="1"/>
</dbReference>
<dbReference type="RefSeq" id="WP_015948580.1">
    <property type="nucleotide sequence ID" value="NC_011768.1"/>
</dbReference>
<dbReference type="InterPro" id="IPR045851">
    <property type="entry name" value="AMP-bd_C_sf"/>
</dbReference>
<dbReference type="Pfam" id="PF00501">
    <property type="entry name" value="AMP-binding"/>
    <property type="match status" value="1"/>
</dbReference>
<evidence type="ECO:0000313" key="6">
    <source>
        <dbReference type="Proteomes" id="UP000000739"/>
    </source>
</evidence>
<dbReference type="InterPro" id="IPR050237">
    <property type="entry name" value="ATP-dep_AMP-bd_enzyme"/>
</dbReference>
<keyword evidence="6" id="KW-1185">Reference proteome</keyword>
<dbReference type="InterPro" id="IPR025110">
    <property type="entry name" value="AMP-bd_C"/>
</dbReference>
<dbReference type="NCBIfam" id="NF004837">
    <property type="entry name" value="PRK06187.1"/>
    <property type="match status" value="1"/>
</dbReference>
<dbReference type="PANTHER" id="PTHR43767:SF1">
    <property type="entry name" value="NONRIBOSOMAL PEPTIDE SYNTHASE PES1 (EUROFUNG)-RELATED"/>
    <property type="match status" value="1"/>
</dbReference>
<dbReference type="EMBL" id="CP001322">
    <property type="protein sequence ID" value="ACL05529.1"/>
    <property type="molecule type" value="Genomic_DNA"/>
</dbReference>
<dbReference type="AlphaFoldDB" id="B8FCB1"/>
<proteinExistence type="inferred from homology"/>
<dbReference type="SUPFAM" id="SSF56801">
    <property type="entry name" value="Acetyl-CoA synthetase-like"/>
    <property type="match status" value="1"/>
</dbReference>
<evidence type="ECO:0000313" key="5">
    <source>
        <dbReference type="EMBL" id="ACL05529.1"/>
    </source>
</evidence>
<evidence type="ECO:0000256" key="1">
    <source>
        <dbReference type="ARBA" id="ARBA00006432"/>
    </source>
</evidence>
<keyword evidence="2 5" id="KW-0436">Ligase</keyword>
<feature type="domain" description="AMP-dependent synthetase/ligase" evidence="3">
    <location>
        <begin position="9"/>
        <end position="370"/>
    </location>
</feature>
<dbReference type="GO" id="GO:0016878">
    <property type="term" value="F:acid-thiol ligase activity"/>
    <property type="evidence" value="ECO:0007669"/>
    <property type="project" value="UniProtKB-ARBA"/>
</dbReference>
<dbReference type="Gene3D" id="3.30.300.30">
    <property type="match status" value="1"/>
</dbReference>
<name>B8FCB1_DESAL</name>
<organism evidence="5 6">
    <name type="scientific">Desulfatibacillum aliphaticivorans</name>
    <dbReference type="NCBI Taxonomy" id="218208"/>
    <lineage>
        <taxon>Bacteria</taxon>
        <taxon>Pseudomonadati</taxon>
        <taxon>Thermodesulfobacteriota</taxon>
        <taxon>Desulfobacteria</taxon>
        <taxon>Desulfobacterales</taxon>
        <taxon>Desulfatibacillaceae</taxon>
        <taxon>Desulfatibacillum</taxon>
    </lineage>
</organism>
<dbReference type="eggNOG" id="COG0318">
    <property type="taxonomic scope" value="Bacteria"/>
</dbReference>
<dbReference type="PROSITE" id="PS00455">
    <property type="entry name" value="AMP_BINDING"/>
    <property type="match status" value="1"/>
</dbReference>
<dbReference type="KEGG" id="dal:Dalk_3843"/>